<evidence type="ECO:0000313" key="7">
    <source>
        <dbReference type="Proteomes" id="UP000030661"/>
    </source>
</evidence>
<reference evidence="6" key="1">
    <citation type="journal article" date="2015" name="PeerJ">
        <title>First genomic representation of candidate bacterial phylum KSB3 points to enhanced environmental sensing as a trigger of wastewater bulking.</title>
        <authorList>
            <person name="Sekiguchi Y."/>
            <person name="Ohashi A."/>
            <person name="Parks D.H."/>
            <person name="Yamauchi T."/>
            <person name="Tyson G.W."/>
            <person name="Hugenholtz P."/>
        </authorList>
    </citation>
    <scope>NUCLEOTIDE SEQUENCE [LARGE SCALE GENOMIC DNA]</scope>
</reference>
<dbReference type="Gene3D" id="1.10.287.950">
    <property type="entry name" value="Methyl-accepting chemotaxis protein"/>
    <property type="match status" value="1"/>
</dbReference>
<proteinExistence type="inferred from homology"/>
<keyword evidence="1 3" id="KW-0807">Transducer</keyword>
<dbReference type="Pfam" id="PF00015">
    <property type="entry name" value="MCPsignal"/>
    <property type="match status" value="1"/>
</dbReference>
<gene>
    <name evidence="6" type="ORF">U27_06386</name>
</gene>
<dbReference type="GO" id="GO:0007165">
    <property type="term" value="P:signal transduction"/>
    <property type="evidence" value="ECO:0007669"/>
    <property type="project" value="UniProtKB-KW"/>
</dbReference>
<dbReference type="EMBL" id="DF820470">
    <property type="protein sequence ID" value="GAK59402.1"/>
    <property type="molecule type" value="Genomic_DNA"/>
</dbReference>
<evidence type="ECO:0000259" key="5">
    <source>
        <dbReference type="PROSITE" id="PS50111"/>
    </source>
</evidence>
<evidence type="ECO:0000256" key="1">
    <source>
        <dbReference type="ARBA" id="ARBA00023224"/>
    </source>
</evidence>
<protein>
    <submittedName>
        <fullName evidence="6">Methyl-accepting chemotaxis sensory transducer</fullName>
    </submittedName>
</protein>
<dbReference type="InterPro" id="IPR004089">
    <property type="entry name" value="MCPsignal_dom"/>
</dbReference>
<dbReference type="Proteomes" id="UP000030661">
    <property type="component" value="Unassembled WGS sequence"/>
</dbReference>
<dbReference type="SUPFAM" id="SSF58104">
    <property type="entry name" value="Methyl-accepting chemotaxis protein (MCP) signaling domain"/>
    <property type="match status" value="2"/>
</dbReference>
<accession>A0A081C497</accession>
<name>A0A081C497_VECG1</name>
<dbReference type="AlphaFoldDB" id="A0A081C497"/>
<dbReference type="PRINTS" id="PR00260">
    <property type="entry name" value="CHEMTRNSDUCR"/>
</dbReference>
<dbReference type="GO" id="GO:0004888">
    <property type="term" value="F:transmembrane signaling receptor activity"/>
    <property type="evidence" value="ECO:0007669"/>
    <property type="project" value="InterPro"/>
</dbReference>
<keyword evidence="4" id="KW-0812">Transmembrane</keyword>
<dbReference type="HOGENOM" id="CLU_000445_99_1_0"/>
<comment type="similarity">
    <text evidence="2">Belongs to the methyl-accepting chemotaxis (MCP) protein family.</text>
</comment>
<evidence type="ECO:0000313" key="6">
    <source>
        <dbReference type="EMBL" id="GAK59402.1"/>
    </source>
</evidence>
<dbReference type="Gene3D" id="6.10.340.10">
    <property type="match status" value="1"/>
</dbReference>
<keyword evidence="7" id="KW-1185">Reference proteome</keyword>
<dbReference type="PANTHER" id="PTHR32089">
    <property type="entry name" value="METHYL-ACCEPTING CHEMOTAXIS PROTEIN MCPB"/>
    <property type="match status" value="1"/>
</dbReference>
<dbReference type="CDD" id="cd11386">
    <property type="entry name" value="MCP_signal"/>
    <property type="match status" value="1"/>
</dbReference>
<dbReference type="eggNOG" id="COG0840">
    <property type="taxonomic scope" value="Bacteria"/>
</dbReference>
<keyword evidence="4" id="KW-1133">Transmembrane helix</keyword>
<feature type="transmembrane region" description="Helical" evidence="4">
    <location>
        <begin position="34"/>
        <end position="54"/>
    </location>
</feature>
<evidence type="ECO:0000256" key="2">
    <source>
        <dbReference type="ARBA" id="ARBA00029447"/>
    </source>
</evidence>
<dbReference type="InterPro" id="IPR004090">
    <property type="entry name" value="Chemotax_Me-accpt_rcpt"/>
</dbReference>
<dbReference type="GO" id="GO:0006935">
    <property type="term" value="P:chemotaxis"/>
    <property type="evidence" value="ECO:0007669"/>
    <property type="project" value="InterPro"/>
</dbReference>
<dbReference type="SMART" id="SM00283">
    <property type="entry name" value="MA"/>
    <property type="match status" value="1"/>
</dbReference>
<organism evidence="6">
    <name type="scientific">Vecturithrix granuli</name>
    <dbReference type="NCBI Taxonomy" id="1499967"/>
    <lineage>
        <taxon>Bacteria</taxon>
        <taxon>Candidatus Moduliflexota</taxon>
        <taxon>Candidatus Vecturitrichia</taxon>
        <taxon>Candidatus Vecturitrichales</taxon>
        <taxon>Candidatus Vecturitrichaceae</taxon>
        <taxon>Candidatus Vecturithrix</taxon>
    </lineage>
</organism>
<sequence>MFKRVQNRLFLWFLLFSLIPVVVFYVTIPVAAAVMLRAFVISFVIILILAFLVAKKFSQPLALAASLFWKAARGELNQSLSAKNLSDERGHLLLAYQELMKYLKEIKEFVHLLAQGDFNQSFQARSSSDELGQACGQLTDYTQHISNILRKINEGHSLDEVMPYSNNDILGQTLKNVVENQQLLSERLRETVNHILETSQMVTTGAKTEIQGIEKLLTSAEGTSSSMAEMQASVEEVGMNIEALAASIEATSSSINQMGSSISQVTRNSEKLSEFVETTSGIIAQAVSAMEKVSENAENSKNLSSDTMRDASKGQEAMKKMSESVEAISKTVESATVVIRQLEARSDEIGSVLDVIDEIADQTQLLALNASIIAAQAGEQGRGFAVVADEIKDLANRVSESTKEISRIVKTVQQDSANAVKAMDEGNIQVKEGLKLSRLAGDALEKIILGAQWSANVANDIADAIQEQTAMNQSIENSIQDVVYVATENTRATKEQEVGAARVMEAVAKMTSLADQVHRATIEQTKGAAEVINATEEMSALVHSGVKNTQQLLQATQDLYKQAEMLSDVLSNA</sequence>
<dbReference type="PANTHER" id="PTHR32089:SF112">
    <property type="entry name" value="LYSOZYME-LIKE PROTEIN-RELATED"/>
    <property type="match status" value="1"/>
</dbReference>
<dbReference type="STRING" id="1499967.U27_06386"/>
<feature type="domain" description="Methyl-accepting transducer" evidence="5">
    <location>
        <begin position="247"/>
        <end position="483"/>
    </location>
</feature>
<evidence type="ECO:0000256" key="3">
    <source>
        <dbReference type="PROSITE-ProRule" id="PRU00284"/>
    </source>
</evidence>
<evidence type="ECO:0000256" key="4">
    <source>
        <dbReference type="SAM" id="Phobius"/>
    </source>
</evidence>
<dbReference type="PROSITE" id="PS50111">
    <property type="entry name" value="CHEMOTAXIS_TRANSDUC_2"/>
    <property type="match status" value="1"/>
</dbReference>
<dbReference type="GO" id="GO:0016020">
    <property type="term" value="C:membrane"/>
    <property type="evidence" value="ECO:0007669"/>
    <property type="project" value="InterPro"/>
</dbReference>
<feature type="transmembrane region" description="Helical" evidence="4">
    <location>
        <begin position="9"/>
        <end position="28"/>
    </location>
</feature>
<keyword evidence="4" id="KW-0472">Membrane</keyword>